<dbReference type="CDD" id="cd14332">
    <property type="entry name" value="UBA_RuvA_C"/>
    <property type="match status" value="1"/>
</dbReference>
<comment type="domain">
    <text evidence="6">Has three domains with a flexible linker between the domains II and III and assumes an 'L' shape. Domain III is highly mobile and contacts RuvB.</text>
</comment>
<feature type="domain" description="Holliday junction DNA helicase RuvA C-terminal" evidence="8">
    <location>
        <begin position="155"/>
        <end position="201"/>
    </location>
</feature>
<dbReference type="HAMAP" id="MF_00031">
    <property type="entry name" value="DNA_HJ_migration_RuvA"/>
    <property type="match status" value="1"/>
</dbReference>
<dbReference type="eggNOG" id="COG0632">
    <property type="taxonomic scope" value="Bacteria"/>
</dbReference>
<dbReference type="GO" id="GO:0005737">
    <property type="term" value="C:cytoplasm"/>
    <property type="evidence" value="ECO:0007669"/>
    <property type="project" value="UniProtKB-SubCell"/>
</dbReference>
<dbReference type="GO" id="GO:0006310">
    <property type="term" value="P:DNA recombination"/>
    <property type="evidence" value="ECO:0007669"/>
    <property type="project" value="UniProtKB-UniRule"/>
</dbReference>
<keyword evidence="10" id="KW-1185">Reference proteome</keyword>
<comment type="subcellular location">
    <subcellularLocation>
        <location evidence="6">Cytoplasm</location>
    </subcellularLocation>
</comment>
<evidence type="ECO:0000259" key="7">
    <source>
        <dbReference type="Pfam" id="PF01330"/>
    </source>
</evidence>
<keyword evidence="1 6" id="KW-0963">Cytoplasm</keyword>
<dbReference type="Pfam" id="PF07499">
    <property type="entry name" value="RuvA_C"/>
    <property type="match status" value="1"/>
</dbReference>
<feature type="region of interest" description="Domain I" evidence="6">
    <location>
        <begin position="1"/>
        <end position="64"/>
    </location>
</feature>
<evidence type="ECO:0000256" key="5">
    <source>
        <dbReference type="ARBA" id="ARBA00023204"/>
    </source>
</evidence>
<dbReference type="Pfam" id="PF14520">
    <property type="entry name" value="HHH_5"/>
    <property type="match status" value="1"/>
</dbReference>
<dbReference type="AlphaFoldDB" id="V4PVH5"/>
<dbReference type="GO" id="GO:0006281">
    <property type="term" value="P:DNA repair"/>
    <property type="evidence" value="ECO:0007669"/>
    <property type="project" value="UniProtKB-UniRule"/>
</dbReference>
<dbReference type="SUPFAM" id="SSF50249">
    <property type="entry name" value="Nucleic acid-binding proteins"/>
    <property type="match status" value="1"/>
</dbReference>
<dbReference type="Pfam" id="PF01330">
    <property type="entry name" value="RuvA_N"/>
    <property type="match status" value="1"/>
</dbReference>
<proteinExistence type="inferred from homology"/>
<sequence>MIGRLRGLLLETTDEEVLVECGGVGYVVRCGIRTIANMPELGAEVILHIESQTREDGTRLYGFLNKDERKAYVVLQGVQGVGPKAALSVLDILTPQQLAQAVAHEDKTAVGRANGVGPKLAQRIVIELKGKVLMSAEFAPIASGGYAPAAVTPTVNGESVAALMGLGVSEQQSRIAVDTALKTLGPEAELAAVIRASLKALGK</sequence>
<dbReference type="GO" id="GO:0009379">
    <property type="term" value="C:Holliday junction helicase complex"/>
    <property type="evidence" value="ECO:0007669"/>
    <property type="project" value="InterPro"/>
</dbReference>
<gene>
    <name evidence="6" type="primary">ruvA</name>
    <name evidence="9" type="ORF">ABENE_08395</name>
</gene>
<evidence type="ECO:0000256" key="2">
    <source>
        <dbReference type="ARBA" id="ARBA00022763"/>
    </source>
</evidence>
<dbReference type="Gene3D" id="1.10.8.10">
    <property type="entry name" value="DNA helicase RuvA subunit, C-terminal domain"/>
    <property type="match status" value="1"/>
</dbReference>
<evidence type="ECO:0000313" key="10">
    <source>
        <dbReference type="Proteomes" id="UP000017837"/>
    </source>
</evidence>
<accession>V4PVH5</accession>
<dbReference type="OrthoDB" id="5293449at2"/>
<dbReference type="GO" id="GO:0005524">
    <property type="term" value="F:ATP binding"/>
    <property type="evidence" value="ECO:0007669"/>
    <property type="project" value="InterPro"/>
</dbReference>
<dbReference type="SUPFAM" id="SSF46929">
    <property type="entry name" value="DNA helicase RuvA subunit, C-terminal domain"/>
    <property type="match status" value="1"/>
</dbReference>
<dbReference type="Gene3D" id="1.10.150.20">
    <property type="entry name" value="5' to 3' exonuclease, C-terminal subdomain"/>
    <property type="match status" value="1"/>
</dbReference>
<dbReference type="InterPro" id="IPR012340">
    <property type="entry name" value="NA-bd_OB-fold"/>
</dbReference>
<keyword evidence="3 6" id="KW-0238">DNA-binding</keyword>
<dbReference type="SUPFAM" id="SSF47781">
    <property type="entry name" value="RuvA domain 2-like"/>
    <property type="match status" value="1"/>
</dbReference>
<dbReference type="EMBL" id="AWGB01000013">
    <property type="protein sequence ID" value="ESQ92386.1"/>
    <property type="molecule type" value="Genomic_DNA"/>
</dbReference>
<protein>
    <recommendedName>
        <fullName evidence="6">Holliday junction branch migration complex subunit RuvA</fullName>
    </recommendedName>
</protein>
<dbReference type="NCBIfam" id="TIGR00084">
    <property type="entry name" value="ruvA"/>
    <property type="match status" value="1"/>
</dbReference>
<dbReference type="GO" id="GO:0009378">
    <property type="term" value="F:four-way junction helicase activity"/>
    <property type="evidence" value="ECO:0007669"/>
    <property type="project" value="InterPro"/>
</dbReference>
<comment type="caution">
    <text evidence="9">The sequence shown here is derived from an EMBL/GenBank/DDBJ whole genome shotgun (WGS) entry which is preliminary data.</text>
</comment>
<evidence type="ECO:0000256" key="1">
    <source>
        <dbReference type="ARBA" id="ARBA00022490"/>
    </source>
</evidence>
<dbReference type="InterPro" id="IPR013849">
    <property type="entry name" value="DNA_helicase_Holl-junc_RuvA_I"/>
</dbReference>
<dbReference type="InterPro" id="IPR036267">
    <property type="entry name" value="RuvA_C_sf"/>
</dbReference>
<comment type="caution">
    <text evidence="6">Lacks conserved residue(s) required for the propagation of feature annotation.</text>
</comment>
<evidence type="ECO:0000259" key="8">
    <source>
        <dbReference type="Pfam" id="PF07499"/>
    </source>
</evidence>
<dbReference type="Gene3D" id="2.40.50.140">
    <property type="entry name" value="Nucleic acid-binding proteins"/>
    <property type="match status" value="1"/>
</dbReference>
<keyword evidence="2 6" id="KW-0227">DNA damage</keyword>
<dbReference type="PATRIC" id="fig|1121022.4.peg.1688"/>
<evidence type="ECO:0000256" key="4">
    <source>
        <dbReference type="ARBA" id="ARBA00023172"/>
    </source>
</evidence>
<dbReference type="InterPro" id="IPR010994">
    <property type="entry name" value="RuvA_2-like"/>
</dbReference>
<organism evidence="9 10">
    <name type="scientific">Asticcacaulis benevestitus DSM 16100 = ATCC BAA-896</name>
    <dbReference type="NCBI Taxonomy" id="1121022"/>
    <lineage>
        <taxon>Bacteria</taxon>
        <taxon>Pseudomonadati</taxon>
        <taxon>Pseudomonadota</taxon>
        <taxon>Alphaproteobacteria</taxon>
        <taxon>Caulobacterales</taxon>
        <taxon>Caulobacteraceae</taxon>
        <taxon>Asticcacaulis</taxon>
    </lineage>
</organism>
<dbReference type="RefSeq" id="WP_018080983.1">
    <property type="nucleotide sequence ID" value="NZ_AQWM01000003.1"/>
</dbReference>
<comment type="function">
    <text evidence="6">The RuvA-RuvB-RuvC complex processes Holliday junction (HJ) DNA during genetic recombination and DNA repair, while the RuvA-RuvB complex plays an important role in the rescue of blocked DNA replication forks via replication fork reversal (RFR). RuvA specifically binds to HJ cruciform DNA, conferring on it an open structure. The RuvB hexamer acts as an ATP-dependent pump, pulling dsDNA into and through the RuvAB complex. HJ branch migration allows RuvC to scan DNA until it finds its consensus sequence, where it cleaves and resolves the cruciform DNA.</text>
</comment>
<keyword evidence="4 6" id="KW-0233">DNA recombination</keyword>
<feature type="domain" description="DNA helicase Holliday junction RuvA type" evidence="7">
    <location>
        <begin position="1"/>
        <end position="62"/>
    </location>
</feature>
<comment type="similarity">
    <text evidence="6">Belongs to the RuvA family.</text>
</comment>
<name>V4PVH5_9CAUL</name>
<evidence type="ECO:0000256" key="6">
    <source>
        <dbReference type="HAMAP-Rule" id="MF_00031"/>
    </source>
</evidence>
<comment type="subunit">
    <text evidence="6">Homotetramer. Forms an RuvA(8)-RuvB(12)-Holliday junction (HJ) complex. HJ DNA is sandwiched between 2 RuvA tetramers; dsDNA enters through RuvA and exits via RuvB. An RuvB hexamer assembles on each DNA strand where it exits the tetramer. Each RuvB hexamer is contacted by two RuvA subunits (via domain III) on 2 adjacent RuvB subunits; this complex drives branch migration. In the full resolvosome a probable DNA-RuvA(4)-RuvB(12)-RuvC(2) complex forms which resolves the HJ.</text>
</comment>
<dbReference type="GO" id="GO:0048476">
    <property type="term" value="C:Holliday junction resolvase complex"/>
    <property type="evidence" value="ECO:0007669"/>
    <property type="project" value="UniProtKB-UniRule"/>
</dbReference>
<keyword evidence="5 6" id="KW-0234">DNA repair</keyword>
<evidence type="ECO:0000313" key="9">
    <source>
        <dbReference type="EMBL" id="ESQ92386.1"/>
    </source>
</evidence>
<dbReference type="GO" id="GO:0000400">
    <property type="term" value="F:four-way junction DNA binding"/>
    <property type="evidence" value="ECO:0007669"/>
    <property type="project" value="UniProtKB-UniRule"/>
</dbReference>
<dbReference type="InterPro" id="IPR000085">
    <property type="entry name" value="RuvA"/>
</dbReference>
<dbReference type="Proteomes" id="UP000017837">
    <property type="component" value="Unassembled WGS sequence"/>
</dbReference>
<dbReference type="InterPro" id="IPR011114">
    <property type="entry name" value="RuvA_C"/>
</dbReference>
<reference evidence="9 10" key="1">
    <citation type="journal article" date="2014" name="Nature">
        <title>Sequential evolution of bacterial morphology by co-option of a developmental regulator.</title>
        <authorList>
            <person name="Jiang C."/>
            <person name="Brown P.J."/>
            <person name="Ducret A."/>
            <person name="Brun Y.V."/>
        </authorList>
    </citation>
    <scope>NUCLEOTIDE SEQUENCE [LARGE SCALE GENOMIC DNA]</scope>
    <source>
        <strain evidence="9 10">DSM 16100</strain>
    </source>
</reference>
<dbReference type="STRING" id="1121022.GCA_000376105_01319"/>
<evidence type="ECO:0000256" key="3">
    <source>
        <dbReference type="ARBA" id="ARBA00023125"/>
    </source>
</evidence>
<feature type="region of interest" description="Domain III" evidence="6">
    <location>
        <begin position="151"/>
        <end position="203"/>
    </location>
</feature>